<keyword evidence="2 9" id="KW-0489">Methyltransferase</keyword>
<accession>A0A1V0TJ24</accession>
<dbReference type="AlphaFoldDB" id="A0A1V0TJ24"/>
<evidence type="ECO:0000256" key="4">
    <source>
        <dbReference type="ARBA" id="ARBA00022691"/>
    </source>
</evidence>
<keyword evidence="3 9" id="KW-0808">Transferase</keyword>
<dbReference type="STRING" id="553510.B1H19_00850"/>
<feature type="compositionally biased region" description="Basic and acidic residues" evidence="7">
    <location>
        <begin position="1"/>
        <end position="13"/>
    </location>
</feature>
<dbReference type="Pfam" id="PF08241">
    <property type="entry name" value="Methyltransf_11"/>
    <property type="match status" value="1"/>
</dbReference>
<dbReference type="OrthoDB" id="279734at2"/>
<keyword evidence="10" id="KW-1185">Reference proteome</keyword>
<proteinExistence type="inferred from homology"/>
<evidence type="ECO:0000256" key="5">
    <source>
        <dbReference type="ARBA" id="ARBA00060542"/>
    </source>
</evidence>
<feature type="region of interest" description="Disordered" evidence="7">
    <location>
        <begin position="1"/>
        <end position="22"/>
    </location>
</feature>
<evidence type="ECO:0000256" key="6">
    <source>
        <dbReference type="SAM" id="Coils"/>
    </source>
</evidence>
<dbReference type="InterPro" id="IPR013216">
    <property type="entry name" value="Methyltransf_11"/>
</dbReference>
<reference evidence="9 10" key="1">
    <citation type="submission" date="2017-04" db="EMBL/GenBank/DDBJ databases">
        <title>Complete Genome Sequence of Streptomyces gilvosporeus F607, a Capable Producer of Natamycin.</title>
        <authorList>
            <person name="Zong G."/>
            <person name="Zhong C."/>
            <person name="Fu J."/>
            <person name="Qin R."/>
            <person name="Cao G."/>
        </authorList>
    </citation>
    <scope>NUCLEOTIDE SEQUENCE [LARGE SCALE GENOMIC DNA]</scope>
    <source>
        <strain evidence="9 10">F607</strain>
    </source>
</reference>
<evidence type="ECO:0000313" key="9">
    <source>
        <dbReference type="EMBL" id="ARF52936.1"/>
    </source>
</evidence>
<evidence type="ECO:0000313" key="10">
    <source>
        <dbReference type="Proteomes" id="UP000192726"/>
    </source>
</evidence>
<evidence type="ECO:0000256" key="2">
    <source>
        <dbReference type="ARBA" id="ARBA00022603"/>
    </source>
</evidence>
<dbReference type="KEGG" id="sgv:B1H19_00850"/>
<comment type="similarity">
    <text evidence="1">Belongs to the methyltransferase superfamily.</text>
</comment>
<dbReference type="InterPro" id="IPR050447">
    <property type="entry name" value="Erg6_SMT_methyltransf"/>
</dbReference>
<dbReference type="SMART" id="SM00828">
    <property type="entry name" value="PKS_MT"/>
    <property type="match status" value="1"/>
</dbReference>
<dbReference type="CDD" id="cd02440">
    <property type="entry name" value="AdoMet_MTases"/>
    <property type="match status" value="1"/>
</dbReference>
<dbReference type="Proteomes" id="UP000192726">
    <property type="component" value="Chromosome"/>
</dbReference>
<dbReference type="GO" id="GO:0032259">
    <property type="term" value="P:methylation"/>
    <property type="evidence" value="ECO:0007669"/>
    <property type="project" value="UniProtKB-KW"/>
</dbReference>
<evidence type="ECO:0000256" key="3">
    <source>
        <dbReference type="ARBA" id="ARBA00022679"/>
    </source>
</evidence>
<comment type="pathway">
    <text evidence="5">Amine and polyamine biosynthesis; betaine biosynthesis via glycine pathway; betaine from glycine: step 3/3.</text>
</comment>
<evidence type="ECO:0000256" key="7">
    <source>
        <dbReference type="SAM" id="MobiDB-lite"/>
    </source>
</evidence>
<dbReference type="PANTHER" id="PTHR44068">
    <property type="entry name" value="ZGC:194242"/>
    <property type="match status" value="1"/>
</dbReference>
<organism evidence="9 10">
    <name type="scientific">Streptomyces gilvosporeus</name>
    <dbReference type="NCBI Taxonomy" id="553510"/>
    <lineage>
        <taxon>Bacteria</taxon>
        <taxon>Bacillati</taxon>
        <taxon>Actinomycetota</taxon>
        <taxon>Actinomycetes</taxon>
        <taxon>Kitasatosporales</taxon>
        <taxon>Streptomycetaceae</taxon>
        <taxon>Streptomyces</taxon>
    </lineage>
</organism>
<dbReference type="EMBL" id="CP020569">
    <property type="protein sequence ID" value="ARF52936.1"/>
    <property type="molecule type" value="Genomic_DNA"/>
</dbReference>
<dbReference type="InterPro" id="IPR029063">
    <property type="entry name" value="SAM-dependent_MTases_sf"/>
</dbReference>
<feature type="domain" description="Polyketide synthase-like methyltransferase" evidence="8">
    <location>
        <begin position="84"/>
        <end position="279"/>
    </location>
</feature>
<evidence type="ECO:0000259" key="8">
    <source>
        <dbReference type="SMART" id="SM00828"/>
    </source>
</evidence>
<gene>
    <name evidence="9" type="ORF">B1H19_00850</name>
</gene>
<dbReference type="GO" id="GO:0019286">
    <property type="term" value="P:glycine betaine biosynthetic process from glycine"/>
    <property type="evidence" value="ECO:0007669"/>
    <property type="project" value="UniProtKB-ARBA"/>
</dbReference>
<dbReference type="FunFam" id="3.40.50.150:FF:000461">
    <property type="entry name" value="Sarcosine/dimethylglycine N-methyltransferase"/>
    <property type="match status" value="1"/>
</dbReference>
<keyword evidence="4" id="KW-0949">S-adenosyl-L-methionine</keyword>
<sequence>MTDQRTETTESRPRAAATGTGGTGAAAAARAYYDSSDVDAFYDSIWGGEDIHIGIYAHEREQVRAASRRTIEHVVAKVAHLLGPGRRVLDLGSGYGGAARYLAEHFGCRVTALNISEQQNRRHRTTNAERGLDGLIEVVTGSFDDIPFPAEHFDVVWSQDALCHSGDPGRTLGEVARVLGPEGEFVFTDIMAADDTPAEAIRPLLTRLAAPSLTTPGHYQKLLPQVGLAKVEFEELSQQLRNHYTRLTEEARRYHAEPDGAISPSYLARVRENLPLWQRACRDGLLVWGIYHCRR</sequence>
<protein>
    <submittedName>
        <fullName evidence="9">SAM-dependent methyltransferase</fullName>
    </submittedName>
</protein>
<feature type="coiled-coil region" evidence="6">
    <location>
        <begin position="230"/>
        <end position="257"/>
    </location>
</feature>
<dbReference type="InterPro" id="IPR020803">
    <property type="entry name" value="MeTfrase_dom"/>
</dbReference>
<dbReference type="Gene3D" id="3.40.50.150">
    <property type="entry name" value="Vaccinia Virus protein VP39"/>
    <property type="match status" value="1"/>
</dbReference>
<dbReference type="SUPFAM" id="SSF53335">
    <property type="entry name" value="S-adenosyl-L-methionine-dependent methyltransferases"/>
    <property type="match status" value="1"/>
</dbReference>
<dbReference type="GO" id="GO:0052729">
    <property type="term" value="F:dimethylglycine N-methyltransferase activity"/>
    <property type="evidence" value="ECO:0007669"/>
    <property type="project" value="UniProtKB-ARBA"/>
</dbReference>
<keyword evidence="6" id="KW-0175">Coiled coil</keyword>
<name>A0A1V0TJ24_9ACTN</name>
<dbReference type="RefSeq" id="WP_083102367.1">
    <property type="nucleotide sequence ID" value="NZ_CP020569.1"/>
</dbReference>
<evidence type="ECO:0000256" key="1">
    <source>
        <dbReference type="ARBA" id="ARBA00008361"/>
    </source>
</evidence>
<dbReference type="PANTHER" id="PTHR44068:SF11">
    <property type="entry name" value="GERANYL DIPHOSPHATE 2-C-METHYLTRANSFERASE"/>
    <property type="match status" value="1"/>
</dbReference>